<gene>
    <name evidence="2" type="ORF">CK203_095648</name>
</gene>
<feature type="compositionally biased region" description="Basic and acidic residues" evidence="1">
    <location>
        <begin position="163"/>
        <end position="173"/>
    </location>
</feature>
<dbReference type="AlphaFoldDB" id="A0A438EMV8"/>
<dbReference type="SUPFAM" id="SSF49764">
    <property type="entry name" value="HSP20-like chaperones"/>
    <property type="match status" value="1"/>
</dbReference>
<feature type="compositionally biased region" description="Polar residues" evidence="1">
    <location>
        <begin position="197"/>
        <end position="210"/>
    </location>
</feature>
<evidence type="ECO:0000313" key="2">
    <source>
        <dbReference type="EMBL" id="RVW48965.1"/>
    </source>
</evidence>
<name>A0A438EMV8_VITVI</name>
<dbReference type="Proteomes" id="UP000288805">
    <property type="component" value="Unassembled WGS sequence"/>
</dbReference>
<dbReference type="InterPro" id="IPR008978">
    <property type="entry name" value="HSP20-like_chaperone"/>
</dbReference>
<dbReference type="Gene3D" id="2.60.40.790">
    <property type="match status" value="1"/>
</dbReference>
<comment type="caution">
    <text evidence="2">The sequence shown here is derived from an EMBL/GenBank/DDBJ whole genome shotgun (WGS) entry which is preliminary data.</text>
</comment>
<feature type="region of interest" description="Disordered" evidence="1">
    <location>
        <begin position="151"/>
        <end position="255"/>
    </location>
</feature>
<dbReference type="EMBL" id="QGNW01001236">
    <property type="protein sequence ID" value="RVW48965.1"/>
    <property type="molecule type" value="Genomic_DNA"/>
</dbReference>
<reference evidence="2 3" key="1">
    <citation type="journal article" date="2018" name="PLoS Genet.">
        <title>Population sequencing reveals clonal diversity and ancestral inbreeding in the grapevine cultivar Chardonnay.</title>
        <authorList>
            <person name="Roach M.J."/>
            <person name="Johnson D.L."/>
            <person name="Bohlmann J."/>
            <person name="van Vuuren H.J."/>
            <person name="Jones S.J."/>
            <person name="Pretorius I.S."/>
            <person name="Schmidt S.A."/>
            <person name="Borneman A.R."/>
        </authorList>
    </citation>
    <scope>NUCLEOTIDE SEQUENCE [LARGE SCALE GENOMIC DNA]</scope>
    <source>
        <strain evidence="3">cv. Chardonnay</strain>
        <tissue evidence="2">Leaf</tissue>
    </source>
</reference>
<feature type="compositionally biased region" description="Basic and acidic residues" evidence="1">
    <location>
        <begin position="212"/>
        <end position="235"/>
    </location>
</feature>
<evidence type="ECO:0000256" key="1">
    <source>
        <dbReference type="SAM" id="MobiDB-lite"/>
    </source>
</evidence>
<dbReference type="CDD" id="cd06464">
    <property type="entry name" value="ACD_sHsps-like"/>
    <property type="match status" value="1"/>
</dbReference>
<organism evidence="2 3">
    <name type="scientific">Vitis vinifera</name>
    <name type="common">Grape</name>
    <dbReference type="NCBI Taxonomy" id="29760"/>
    <lineage>
        <taxon>Eukaryota</taxon>
        <taxon>Viridiplantae</taxon>
        <taxon>Streptophyta</taxon>
        <taxon>Embryophyta</taxon>
        <taxon>Tracheophyta</taxon>
        <taxon>Spermatophyta</taxon>
        <taxon>Magnoliopsida</taxon>
        <taxon>eudicotyledons</taxon>
        <taxon>Gunneridae</taxon>
        <taxon>Pentapetalae</taxon>
        <taxon>rosids</taxon>
        <taxon>Vitales</taxon>
        <taxon>Vitaceae</taxon>
        <taxon>Viteae</taxon>
        <taxon>Vitis</taxon>
    </lineage>
</organism>
<evidence type="ECO:0008006" key="4">
    <source>
        <dbReference type="Google" id="ProtNLM"/>
    </source>
</evidence>
<feature type="region of interest" description="Disordered" evidence="1">
    <location>
        <begin position="273"/>
        <end position="292"/>
    </location>
</feature>
<proteinExistence type="predicted"/>
<accession>A0A438EMV8</accession>
<dbReference type="PANTHER" id="PTHR43670">
    <property type="entry name" value="HEAT SHOCK PROTEIN 26"/>
    <property type="match status" value="1"/>
</dbReference>
<protein>
    <recommendedName>
        <fullName evidence="4">SHSP domain-containing protein</fullName>
    </recommendedName>
</protein>
<dbReference type="PANTHER" id="PTHR43670:SF34">
    <property type="entry name" value="HSP20-LIKE CHAPERONES SUPERFAMILY PROTEIN"/>
    <property type="match status" value="1"/>
</dbReference>
<evidence type="ECO:0000313" key="3">
    <source>
        <dbReference type="Proteomes" id="UP000288805"/>
    </source>
</evidence>
<sequence length="292" mass="32691">MEIELGLKVSRPSHDAISASLRITKDGPILFSCIWKLTRCSSSLPISKVISEGETQISIDEGGTQIAISGEKVITQMMTVGWIAHKREVEVRRFRKVFRIPDGVVLDGINASFNEEESVLKILMPKSVKGISGVKMEEVKEEGIDGRSYERTRVVADEVPETENPRETLKEEINNVTATDEVEGRLSQAAGTEEEPTQLNEGEVPSSQETPAKARKDSDSEAKSRAAEEKSKECEQSPEATESTKVEQDQVTEGAQVEEYNAMRKMVELKLIHHNNSRMQKFKKRPRIKQNH</sequence>